<feature type="non-terminal residue" evidence="1">
    <location>
        <position position="1"/>
    </location>
</feature>
<gene>
    <name evidence="1" type="ORF">CR513_33008</name>
</gene>
<protein>
    <submittedName>
        <fullName evidence="1">Uncharacterized protein</fullName>
    </submittedName>
</protein>
<evidence type="ECO:0000313" key="1">
    <source>
        <dbReference type="EMBL" id="RDX85747.1"/>
    </source>
</evidence>
<keyword evidence="2" id="KW-1185">Reference proteome</keyword>
<proteinExistence type="predicted"/>
<dbReference type="AlphaFoldDB" id="A0A371G5E5"/>
<comment type="caution">
    <text evidence="1">The sequence shown here is derived from an EMBL/GenBank/DDBJ whole genome shotgun (WGS) entry which is preliminary data.</text>
</comment>
<name>A0A371G5E5_MUCPR</name>
<dbReference type="Proteomes" id="UP000257109">
    <property type="component" value="Unassembled WGS sequence"/>
</dbReference>
<evidence type="ECO:0000313" key="2">
    <source>
        <dbReference type="Proteomes" id="UP000257109"/>
    </source>
</evidence>
<dbReference type="EMBL" id="QJKJ01006712">
    <property type="protein sequence ID" value="RDX85747.1"/>
    <property type="molecule type" value="Genomic_DNA"/>
</dbReference>
<sequence length="118" mass="13083">MASTIYHCGPWSLDVLPYWLDKPICGEPTTGEATFYLYDTLPFKLGRSVVASHPNSPSVGNRQFPLSNVVDHHTAMSLDIDKVDILGLPDGLKVLQAYSSYSLVLAQTLERRFGELDL</sequence>
<reference evidence="1" key="1">
    <citation type="submission" date="2018-05" db="EMBL/GenBank/DDBJ databases">
        <title>Draft genome of Mucuna pruriens seed.</title>
        <authorList>
            <person name="Nnadi N.E."/>
            <person name="Vos R."/>
            <person name="Hasami M.H."/>
            <person name="Devisetty U.K."/>
            <person name="Aguiy J.C."/>
        </authorList>
    </citation>
    <scope>NUCLEOTIDE SEQUENCE [LARGE SCALE GENOMIC DNA]</scope>
    <source>
        <strain evidence="1">JCA_2017</strain>
    </source>
</reference>
<organism evidence="1 2">
    <name type="scientific">Mucuna pruriens</name>
    <name type="common">Velvet bean</name>
    <name type="synonym">Dolichos pruriens</name>
    <dbReference type="NCBI Taxonomy" id="157652"/>
    <lineage>
        <taxon>Eukaryota</taxon>
        <taxon>Viridiplantae</taxon>
        <taxon>Streptophyta</taxon>
        <taxon>Embryophyta</taxon>
        <taxon>Tracheophyta</taxon>
        <taxon>Spermatophyta</taxon>
        <taxon>Magnoliopsida</taxon>
        <taxon>eudicotyledons</taxon>
        <taxon>Gunneridae</taxon>
        <taxon>Pentapetalae</taxon>
        <taxon>rosids</taxon>
        <taxon>fabids</taxon>
        <taxon>Fabales</taxon>
        <taxon>Fabaceae</taxon>
        <taxon>Papilionoideae</taxon>
        <taxon>50 kb inversion clade</taxon>
        <taxon>NPAAA clade</taxon>
        <taxon>indigoferoid/millettioid clade</taxon>
        <taxon>Phaseoleae</taxon>
        <taxon>Mucuna</taxon>
    </lineage>
</organism>
<accession>A0A371G5E5</accession>